<feature type="signal peptide" evidence="2">
    <location>
        <begin position="1"/>
        <end position="16"/>
    </location>
</feature>
<sequence>MSRTAARALAAFAALAAVVLGLLVTGAAPGDAPVAVVAGATADAGEPGCGPGHPVGEGAAGPVVPPRAHGFGELLTSLAAGRPVCGYGAADALVRDLAPGPEPPELVPPSPPELSVLRV</sequence>
<dbReference type="EMBL" id="CP137573">
    <property type="protein sequence ID" value="WOX23459.1"/>
    <property type="molecule type" value="Genomic_DNA"/>
</dbReference>
<evidence type="ECO:0000313" key="3">
    <source>
        <dbReference type="EMBL" id="WOX23459.1"/>
    </source>
</evidence>
<evidence type="ECO:0000256" key="2">
    <source>
        <dbReference type="SAM" id="SignalP"/>
    </source>
</evidence>
<organism evidence="3 4">
    <name type="scientific">Streptomyces solicathayae</name>
    <dbReference type="NCBI Taxonomy" id="3081768"/>
    <lineage>
        <taxon>Bacteria</taxon>
        <taxon>Bacillati</taxon>
        <taxon>Actinomycetota</taxon>
        <taxon>Actinomycetes</taxon>
        <taxon>Kitasatosporales</taxon>
        <taxon>Streptomycetaceae</taxon>
        <taxon>Streptomyces</taxon>
    </lineage>
</organism>
<accession>A0ABZ0LXF5</accession>
<proteinExistence type="predicted"/>
<protein>
    <recommendedName>
        <fullName evidence="5">DUF732 domain-containing protein</fullName>
    </recommendedName>
</protein>
<keyword evidence="4" id="KW-1185">Reference proteome</keyword>
<dbReference type="RefSeq" id="WP_318105261.1">
    <property type="nucleotide sequence ID" value="NZ_CP137573.1"/>
</dbReference>
<evidence type="ECO:0000313" key="4">
    <source>
        <dbReference type="Proteomes" id="UP001301731"/>
    </source>
</evidence>
<feature type="region of interest" description="Disordered" evidence="1">
    <location>
        <begin position="98"/>
        <end position="119"/>
    </location>
</feature>
<evidence type="ECO:0000256" key="1">
    <source>
        <dbReference type="SAM" id="MobiDB-lite"/>
    </source>
</evidence>
<feature type="chain" id="PRO_5045623884" description="DUF732 domain-containing protein" evidence="2">
    <location>
        <begin position="17"/>
        <end position="119"/>
    </location>
</feature>
<reference evidence="3 4" key="1">
    <citation type="submission" date="2023-10" db="EMBL/GenBank/DDBJ databases">
        <title>The genome sequence of Streptomyces sp. HUAS YS2.</title>
        <authorList>
            <person name="Mo P."/>
        </authorList>
    </citation>
    <scope>NUCLEOTIDE SEQUENCE [LARGE SCALE GENOMIC DNA]</scope>
    <source>
        <strain evidence="3 4">HUAS YS2</strain>
    </source>
</reference>
<gene>
    <name evidence="3" type="ORF">R2D22_19520</name>
</gene>
<name>A0ABZ0LXF5_9ACTN</name>
<dbReference type="Proteomes" id="UP001301731">
    <property type="component" value="Chromosome"/>
</dbReference>
<feature type="compositionally biased region" description="Pro residues" evidence="1">
    <location>
        <begin position="100"/>
        <end position="112"/>
    </location>
</feature>
<evidence type="ECO:0008006" key="5">
    <source>
        <dbReference type="Google" id="ProtNLM"/>
    </source>
</evidence>
<keyword evidence="2" id="KW-0732">Signal</keyword>